<evidence type="ECO:0000256" key="4">
    <source>
        <dbReference type="ARBA" id="ARBA00023002"/>
    </source>
</evidence>
<dbReference type="PANTHER" id="PTHR13789">
    <property type="entry name" value="MONOOXYGENASE"/>
    <property type="match status" value="1"/>
</dbReference>
<dbReference type="PANTHER" id="PTHR13789:SF309">
    <property type="entry name" value="PUTATIVE (AFU_ORTHOLOGUE AFUA_6G14510)-RELATED"/>
    <property type="match status" value="1"/>
</dbReference>
<keyword evidence="2" id="KW-0285">Flavoprotein</keyword>
<evidence type="ECO:0000313" key="8">
    <source>
        <dbReference type="Proteomes" id="UP000091956"/>
    </source>
</evidence>
<evidence type="ECO:0000256" key="2">
    <source>
        <dbReference type="ARBA" id="ARBA00022630"/>
    </source>
</evidence>
<dbReference type="InterPro" id="IPR002938">
    <property type="entry name" value="FAD-bd"/>
</dbReference>
<keyword evidence="4" id="KW-0560">Oxidoreductase</keyword>
<comment type="similarity">
    <text evidence="1">Belongs to the paxM FAD-dependent monooxygenase family.</text>
</comment>
<protein>
    <recommendedName>
        <fullName evidence="6">FAD-binding domain-containing protein</fullName>
    </recommendedName>
</protein>
<dbReference type="GeneID" id="28833764"/>
<dbReference type="STRING" id="342668.A0A2P2SYA0"/>
<gene>
    <name evidence="7" type="ORF">VE01_00378</name>
</gene>
<dbReference type="EMBL" id="KV460206">
    <property type="protein sequence ID" value="OBU01838.2"/>
    <property type="molecule type" value="Genomic_DNA"/>
</dbReference>
<dbReference type="RefSeq" id="XP_018135570.2">
    <property type="nucleotide sequence ID" value="XM_018269910.2"/>
</dbReference>
<evidence type="ECO:0000256" key="1">
    <source>
        <dbReference type="ARBA" id="ARBA00007992"/>
    </source>
</evidence>
<dbReference type="InterPro" id="IPR036188">
    <property type="entry name" value="FAD/NAD-bd_sf"/>
</dbReference>
<dbReference type="InterPro" id="IPR050493">
    <property type="entry name" value="FAD-dep_Monooxygenase_BioMet"/>
</dbReference>
<evidence type="ECO:0000256" key="3">
    <source>
        <dbReference type="ARBA" id="ARBA00022827"/>
    </source>
</evidence>
<dbReference type="Pfam" id="PF01494">
    <property type="entry name" value="FAD_binding_3"/>
    <property type="match status" value="2"/>
</dbReference>
<feature type="domain" description="FAD-binding" evidence="6">
    <location>
        <begin position="301"/>
        <end position="335"/>
    </location>
</feature>
<sequence length="419" mass="46224">MNVDMEPKVLIIGCGVAGPVIALLLKKKGYTPVVLEKVRELGDAGASLMMMPNGLKILALVGLADVVTQQVPHLGELRDQTYTGKTIGVSYIPAKWQSKYSQPACGIKRTTLNLTLKNALIDADIEVHEGWKLKTILEKEDSVVAISEDGKRMEGSILIGCDGIKAMSRALLLKEHQIQPEEATYTGLMQTAGMSPTPLSLQKRPGLLNLYGPRAHLICYPVTATTTSWAITKRDLTEAQETWKICSPAEMILERDSLLEDFKDWSSPALELIRGAERIIKYGLYDRPHLEPKLWYSPKPGRCVLIGDAAHPTSPHLGQGANQALEDCYHLSQMLPTFDHESDADISVEDLQRVFNQFSTLRQPRTAALVKGARAQGSMRVISGGIAACEERDKVLSKGWEDEAAVEVKYDSLFKETFQ</sequence>
<reference evidence="7 8" key="1">
    <citation type="submission" date="2016-03" db="EMBL/GenBank/DDBJ databases">
        <title>Comparative genomics of Pseudogymnoascus destructans, the fungus causing white-nose syndrome of bats.</title>
        <authorList>
            <person name="Palmer J.M."/>
            <person name="Drees K.P."/>
            <person name="Foster J.T."/>
            <person name="Lindner D.L."/>
        </authorList>
    </citation>
    <scope>NUCLEOTIDE SEQUENCE [LARGE SCALE GENOMIC DNA]</scope>
    <source>
        <strain evidence="7 8">UAMH 10579</strain>
    </source>
</reference>
<name>A0A2P2SYA0_9PEZI</name>
<evidence type="ECO:0000256" key="5">
    <source>
        <dbReference type="ARBA" id="ARBA00023033"/>
    </source>
</evidence>
<reference evidence="8" key="2">
    <citation type="journal article" date="2018" name="Nat. Commun.">
        <title>Extreme sensitivity to ultraviolet light in the fungal pathogen causing white-nose syndrome of bats.</title>
        <authorList>
            <person name="Palmer J.M."/>
            <person name="Drees K.P."/>
            <person name="Foster J.T."/>
            <person name="Lindner D.L."/>
        </authorList>
    </citation>
    <scope>NUCLEOTIDE SEQUENCE [LARGE SCALE GENOMIC DNA]</scope>
    <source>
        <strain evidence="8">UAMH 10579</strain>
    </source>
</reference>
<evidence type="ECO:0000313" key="7">
    <source>
        <dbReference type="EMBL" id="OBU01838.2"/>
    </source>
</evidence>
<proteinExistence type="inferred from homology"/>
<dbReference type="Gene3D" id="3.50.50.60">
    <property type="entry name" value="FAD/NAD(P)-binding domain"/>
    <property type="match status" value="1"/>
</dbReference>
<keyword evidence="8" id="KW-1185">Reference proteome</keyword>
<keyword evidence="5" id="KW-0503">Monooxygenase</keyword>
<dbReference type="AlphaFoldDB" id="A0A2P2SYA0"/>
<evidence type="ECO:0000259" key="6">
    <source>
        <dbReference type="Pfam" id="PF01494"/>
    </source>
</evidence>
<organism evidence="7 8">
    <name type="scientific">Pseudogymnoascus verrucosus</name>
    <dbReference type="NCBI Taxonomy" id="342668"/>
    <lineage>
        <taxon>Eukaryota</taxon>
        <taxon>Fungi</taxon>
        <taxon>Dikarya</taxon>
        <taxon>Ascomycota</taxon>
        <taxon>Pezizomycotina</taxon>
        <taxon>Leotiomycetes</taxon>
        <taxon>Thelebolales</taxon>
        <taxon>Thelebolaceae</taxon>
        <taxon>Pseudogymnoascus</taxon>
    </lineage>
</organism>
<dbReference type="PRINTS" id="PR00420">
    <property type="entry name" value="RNGMNOXGNASE"/>
</dbReference>
<dbReference type="GO" id="GO:0071949">
    <property type="term" value="F:FAD binding"/>
    <property type="evidence" value="ECO:0007669"/>
    <property type="project" value="InterPro"/>
</dbReference>
<feature type="domain" description="FAD-binding" evidence="6">
    <location>
        <begin position="8"/>
        <end position="191"/>
    </location>
</feature>
<dbReference type="SUPFAM" id="SSF51905">
    <property type="entry name" value="FAD/NAD(P)-binding domain"/>
    <property type="match status" value="1"/>
</dbReference>
<keyword evidence="3" id="KW-0274">FAD</keyword>
<dbReference type="Proteomes" id="UP000091956">
    <property type="component" value="Unassembled WGS sequence"/>
</dbReference>
<accession>A0A2P2SYA0</accession>
<dbReference type="GO" id="GO:0004497">
    <property type="term" value="F:monooxygenase activity"/>
    <property type="evidence" value="ECO:0007669"/>
    <property type="project" value="UniProtKB-KW"/>
</dbReference>